<dbReference type="SUPFAM" id="SSF54909">
    <property type="entry name" value="Dimeric alpha+beta barrel"/>
    <property type="match status" value="1"/>
</dbReference>
<feature type="domain" description="HTH asnC-type" evidence="4">
    <location>
        <begin position="1"/>
        <end position="62"/>
    </location>
</feature>
<name>A0ABV6ZZF4_9PROT</name>
<evidence type="ECO:0000256" key="3">
    <source>
        <dbReference type="ARBA" id="ARBA00023163"/>
    </source>
</evidence>
<keyword evidence="3" id="KW-0804">Transcription</keyword>
<dbReference type="InterPro" id="IPR000485">
    <property type="entry name" value="AsnC-type_HTH_dom"/>
</dbReference>
<evidence type="ECO:0000256" key="2">
    <source>
        <dbReference type="ARBA" id="ARBA00023125"/>
    </source>
</evidence>
<dbReference type="Pfam" id="PF13412">
    <property type="entry name" value="HTH_24"/>
    <property type="match status" value="1"/>
</dbReference>
<protein>
    <submittedName>
        <fullName evidence="5">Lrp/AsnC family transcriptional regulator</fullName>
    </submittedName>
</protein>
<dbReference type="Gene3D" id="1.10.10.10">
    <property type="entry name" value="Winged helix-like DNA-binding domain superfamily/Winged helix DNA-binding domain"/>
    <property type="match status" value="1"/>
</dbReference>
<dbReference type="SMART" id="SM00344">
    <property type="entry name" value="HTH_ASNC"/>
    <property type="match status" value="1"/>
</dbReference>
<dbReference type="CDD" id="cd00090">
    <property type="entry name" value="HTH_ARSR"/>
    <property type="match status" value="1"/>
</dbReference>
<dbReference type="InterPro" id="IPR019888">
    <property type="entry name" value="Tscrpt_reg_AsnC-like"/>
</dbReference>
<dbReference type="PRINTS" id="PR00033">
    <property type="entry name" value="HTHASNC"/>
</dbReference>
<organism evidence="5 6">
    <name type="scientific">Hyphobacterium vulgare</name>
    <dbReference type="NCBI Taxonomy" id="1736751"/>
    <lineage>
        <taxon>Bacteria</taxon>
        <taxon>Pseudomonadati</taxon>
        <taxon>Pseudomonadota</taxon>
        <taxon>Alphaproteobacteria</taxon>
        <taxon>Maricaulales</taxon>
        <taxon>Maricaulaceae</taxon>
        <taxon>Hyphobacterium</taxon>
    </lineage>
</organism>
<comment type="caution">
    <text evidence="5">The sequence shown here is derived from an EMBL/GenBank/DDBJ whole genome shotgun (WGS) entry which is preliminary data.</text>
</comment>
<dbReference type="InterPro" id="IPR019885">
    <property type="entry name" value="Tscrpt_reg_HTH_AsnC-type_CS"/>
</dbReference>
<keyword evidence="6" id="KW-1185">Reference proteome</keyword>
<reference evidence="6" key="1">
    <citation type="journal article" date="2019" name="Int. J. Syst. Evol. Microbiol.">
        <title>The Global Catalogue of Microorganisms (GCM) 10K type strain sequencing project: providing services to taxonomists for standard genome sequencing and annotation.</title>
        <authorList>
            <consortium name="The Broad Institute Genomics Platform"/>
            <consortium name="The Broad Institute Genome Sequencing Center for Infectious Disease"/>
            <person name="Wu L."/>
            <person name="Ma J."/>
        </authorList>
    </citation>
    <scope>NUCLEOTIDE SEQUENCE [LARGE SCALE GENOMIC DNA]</scope>
    <source>
        <strain evidence="6">KCTC 52487</strain>
    </source>
</reference>
<dbReference type="Proteomes" id="UP001595379">
    <property type="component" value="Unassembled WGS sequence"/>
</dbReference>
<dbReference type="PROSITE" id="PS00519">
    <property type="entry name" value="HTH_ASNC_1"/>
    <property type="match status" value="1"/>
</dbReference>
<dbReference type="Gene3D" id="3.30.70.920">
    <property type="match status" value="1"/>
</dbReference>
<dbReference type="RefSeq" id="WP_343165802.1">
    <property type="nucleotide sequence ID" value="NZ_JBHRSV010000025.1"/>
</dbReference>
<dbReference type="PANTHER" id="PTHR30154">
    <property type="entry name" value="LEUCINE-RESPONSIVE REGULATORY PROTEIN"/>
    <property type="match status" value="1"/>
</dbReference>
<dbReference type="PANTHER" id="PTHR30154:SF34">
    <property type="entry name" value="TRANSCRIPTIONAL REGULATOR AZLB"/>
    <property type="match status" value="1"/>
</dbReference>
<dbReference type="InterPro" id="IPR036390">
    <property type="entry name" value="WH_DNA-bd_sf"/>
</dbReference>
<evidence type="ECO:0000313" key="6">
    <source>
        <dbReference type="Proteomes" id="UP001595379"/>
    </source>
</evidence>
<evidence type="ECO:0000313" key="5">
    <source>
        <dbReference type="EMBL" id="MFC2926777.1"/>
    </source>
</evidence>
<dbReference type="PROSITE" id="PS50956">
    <property type="entry name" value="HTH_ASNC_2"/>
    <property type="match status" value="1"/>
</dbReference>
<dbReference type="InterPro" id="IPR011991">
    <property type="entry name" value="ArsR-like_HTH"/>
</dbReference>
<dbReference type="EMBL" id="JBHRSV010000025">
    <property type="protein sequence ID" value="MFC2926777.1"/>
    <property type="molecule type" value="Genomic_DNA"/>
</dbReference>
<dbReference type="InterPro" id="IPR011008">
    <property type="entry name" value="Dimeric_a/b-barrel"/>
</dbReference>
<gene>
    <name evidence="5" type="ORF">ACFOOR_11730</name>
</gene>
<keyword evidence="1" id="KW-0805">Transcription regulation</keyword>
<accession>A0ABV6ZZF4</accession>
<proteinExistence type="predicted"/>
<keyword evidence="2" id="KW-0238">DNA-binding</keyword>
<dbReference type="Pfam" id="PF01037">
    <property type="entry name" value="AsnC_trans_reg"/>
    <property type="match status" value="1"/>
</dbReference>
<evidence type="ECO:0000259" key="4">
    <source>
        <dbReference type="PROSITE" id="PS50956"/>
    </source>
</evidence>
<dbReference type="InterPro" id="IPR036388">
    <property type="entry name" value="WH-like_DNA-bd_sf"/>
</dbReference>
<dbReference type="SUPFAM" id="SSF46785">
    <property type="entry name" value="Winged helix' DNA-binding domain"/>
    <property type="match status" value="1"/>
</dbReference>
<sequence length="154" mass="16926">MDNTDRRILRTLQRNGRISNQDLADAVGLSPSPCLRRLRQLEADGRIAGYAALIDRKACGLAVTAFVMIRLQSHAGTASAEFERRVAAMEEVLQCHLVSGVHDYLLEVVAEDLEGYEDFLRHRLHALPNVAAIETSFSVSTVKRTPACPVPASD</sequence>
<dbReference type="InterPro" id="IPR019887">
    <property type="entry name" value="Tscrpt_reg_AsnC/Lrp_C"/>
</dbReference>
<evidence type="ECO:0000256" key="1">
    <source>
        <dbReference type="ARBA" id="ARBA00023015"/>
    </source>
</evidence>